<comment type="similarity">
    <text evidence="2">Belongs to the SusD family.</text>
</comment>
<feature type="chain" id="PRO_5017811444" evidence="6">
    <location>
        <begin position="24"/>
        <end position="642"/>
    </location>
</feature>
<feature type="domain" description="RagB/SusD" evidence="7">
    <location>
        <begin position="346"/>
        <end position="642"/>
    </location>
</feature>
<organism evidence="9 10">
    <name type="scientific">Marinoscillum furvescens DSM 4134</name>
    <dbReference type="NCBI Taxonomy" id="1122208"/>
    <lineage>
        <taxon>Bacteria</taxon>
        <taxon>Pseudomonadati</taxon>
        <taxon>Bacteroidota</taxon>
        <taxon>Cytophagia</taxon>
        <taxon>Cytophagales</taxon>
        <taxon>Reichenbachiellaceae</taxon>
        <taxon>Marinoscillum</taxon>
    </lineage>
</organism>
<protein>
    <submittedName>
        <fullName evidence="9">Putative outer membrane starch-binding protein</fullName>
    </submittedName>
</protein>
<dbReference type="InterPro" id="IPR033985">
    <property type="entry name" value="SusD-like_N"/>
</dbReference>
<dbReference type="OrthoDB" id="621018at2"/>
<reference evidence="9 10" key="1">
    <citation type="submission" date="2018-07" db="EMBL/GenBank/DDBJ databases">
        <title>Genomic Encyclopedia of Type Strains, Phase IV (KMG-IV): sequencing the most valuable type-strain genomes for metagenomic binning, comparative biology and taxonomic classification.</title>
        <authorList>
            <person name="Goeker M."/>
        </authorList>
    </citation>
    <scope>NUCLEOTIDE SEQUENCE [LARGE SCALE GENOMIC DNA]</scope>
    <source>
        <strain evidence="9 10">DSM 4134</strain>
    </source>
</reference>
<evidence type="ECO:0000256" key="4">
    <source>
        <dbReference type="ARBA" id="ARBA00023136"/>
    </source>
</evidence>
<dbReference type="Proteomes" id="UP000256779">
    <property type="component" value="Unassembled WGS sequence"/>
</dbReference>
<dbReference type="Pfam" id="PF07980">
    <property type="entry name" value="SusD_RagB"/>
    <property type="match status" value="1"/>
</dbReference>
<evidence type="ECO:0000259" key="8">
    <source>
        <dbReference type="Pfam" id="PF14322"/>
    </source>
</evidence>
<dbReference type="Pfam" id="PF14322">
    <property type="entry name" value="SusD-like_3"/>
    <property type="match status" value="1"/>
</dbReference>
<evidence type="ECO:0000313" key="9">
    <source>
        <dbReference type="EMBL" id="RED98414.1"/>
    </source>
</evidence>
<feature type="domain" description="SusD-like N-terminal" evidence="8">
    <location>
        <begin position="105"/>
        <end position="234"/>
    </location>
</feature>
<dbReference type="EMBL" id="QREG01000010">
    <property type="protein sequence ID" value="RED98414.1"/>
    <property type="molecule type" value="Genomic_DNA"/>
</dbReference>
<comment type="caution">
    <text evidence="9">The sequence shown here is derived from an EMBL/GenBank/DDBJ whole genome shotgun (WGS) entry which is preliminary data.</text>
</comment>
<comment type="subcellular location">
    <subcellularLocation>
        <location evidence="1">Cell outer membrane</location>
    </subcellularLocation>
</comment>
<dbReference type="PROSITE" id="PS51257">
    <property type="entry name" value="PROKAR_LIPOPROTEIN"/>
    <property type="match status" value="1"/>
</dbReference>
<dbReference type="InterPro" id="IPR011990">
    <property type="entry name" value="TPR-like_helical_dom_sf"/>
</dbReference>
<evidence type="ECO:0000256" key="2">
    <source>
        <dbReference type="ARBA" id="ARBA00006275"/>
    </source>
</evidence>
<keyword evidence="5" id="KW-0998">Cell outer membrane</keyword>
<evidence type="ECO:0000256" key="3">
    <source>
        <dbReference type="ARBA" id="ARBA00022729"/>
    </source>
</evidence>
<dbReference type="InterPro" id="IPR012944">
    <property type="entry name" value="SusD_RagB_dom"/>
</dbReference>
<keyword evidence="3 6" id="KW-0732">Signal</keyword>
<dbReference type="GO" id="GO:0009279">
    <property type="term" value="C:cell outer membrane"/>
    <property type="evidence" value="ECO:0007669"/>
    <property type="project" value="UniProtKB-SubCell"/>
</dbReference>
<evidence type="ECO:0000256" key="6">
    <source>
        <dbReference type="SAM" id="SignalP"/>
    </source>
</evidence>
<evidence type="ECO:0000259" key="7">
    <source>
        <dbReference type="Pfam" id="PF07980"/>
    </source>
</evidence>
<feature type="signal peptide" evidence="6">
    <location>
        <begin position="1"/>
        <end position="23"/>
    </location>
</feature>
<dbReference type="RefSeq" id="WP_115868369.1">
    <property type="nucleotide sequence ID" value="NZ_QREG01000010.1"/>
</dbReference>
<evidence type="ECO:0000256" key="1">
    <source>
        <dbReference type="ARBA" id="ARBA00004442"/>
    </source>
</evidence>
<dbReference type="SUPFAM" id="SSF48452">
    <property type="entry name" value="TPR-like"/>
    <property type="match status" value="1"/>
</dbReference>
<keyword evidence="10" id="KW-1185">Reference proteome</keyword>
<evidence type="ECO:0000256" key="5">
    <source>
        <dbReference type="ARBA" id="ARBA00023237"/>
    </source>
</evidence>
<dbReference type="AlphaFoldDB" id="A0A3D9L346"/>
<gene>
    <name evidence="9" type="ORF">C7460_11086</name>
</gene>
<proteinExistence type="inferred from homology"/>
<name>A0A3D9L346_MARFU</name>
<sequence>MKTKINIRIIGLAMLVFSSVSCADFVDVVPDNIAVIEDAFKTRDQAENFLASLYGDLPSFASEVNPALLAGDEIAVNDDQAFGRGYYTMQRGGQGYPRPVLAYMGSTDQSKANSVSNLYIPLRNCNIFLENVDLPFDLTLGERIRWTAEAKFLKAYYHFYLMRMYGPIPIVRENIEVSEGVDAVRVSREPVDVVTDYIVQLLDEAIPYLPLTISNPEEMGRATAPAAAAIKARVLMLAASPLFNGNSDYSGFVDAEGRELINTSYDPQKWSKAAAACDSAIMLAHSAGHSLYTFKEGLDTWSDTTILELSIRGSVTDRWNEELIWGASGRTVSGGMQGNCQARIHPDLTSEYIESVGSNWAPTMRIAEMFYSQNGVPIEEDPSYDYTNRFSLRAVTEADNADLYLKTGEETAILHQFREPRFYASLGFDQGKWFGHGIINPEDAYVVNAKNKELAGYFGGVRYSRTGYWPKKLVWYTNFQTVSGGRGYTSRPYPFPVVRLADLYLMYAEALNESGQTGAAYEWIDAVRERAGLDGVVQSWANHSNNPSKPLSAEGLREIIQRERMIELVFEGQRFWDLRRWKLASEYLNTPIRGWNIFGEETEDYYKVVTTGNFQFLNRYYLWPISEHDLITNSNLIQSPGW</sequence>
<accession>A0A3D9L346</accession>
<evidence type="ECO:0000313" key="10">
    <source>
        <dbReference type="Proteomes" id="UP000256779"/>
    </source>
</evidence>
<keyword evidence="4" id="KW-0472">Membrane</keyword>
<dbReference type="Gene3D" id="1.25.40.390">
    <property type="match status" value="1"/>
</dbReference>